<evidence type="ECO:0000313" key="2">
    <source>
        <dbReference type="Proteomes" id="UP000295517"/>
    </source>
</evidence>
<reference evidence="1 2" key="1">
    <citation type="submission" date="2019-03" db="EMBL/GenBank/DDBJ databases">
        <title>Diverse conjugative elements silence natural transformation in Legionella species.</title>
        <authorList>
            <person name="Durieux I."/>
            <person name="Ginevra C."/>
            <person name="Attaiech L."/>
            <person name="Picq K."/>
            <person name="Juan P.A."/>
            <person name="Jarraud S."/>
            <person name="Charpentier X."/>
        </authorList>
    </citation>
    <scope>NUCLEOTIDE SEQUENCE [LARGE SCALE GENOMIC DNA]</scope>
    <source>
        <strain evidence="1 2">HL-0427-4011</strain>
    </source>
</reference>
<dbReference type="RefSeq" id="WP_135060772.1">
    <property type="nucleotide sequence ID" value="NZ_CP038254.1"/>
</dbReference>
<protein>
    <recommendedName>
        <fullName evidence="3">Transglutaminase-like domain-containing protein</fullName>
    </recommendedName>
</protein>
<evidence type="ECO:0008006" key="3">
    <source>
        <dbReference type="Google" id="ProtNLM"/>
    </source>
</evidence>
<dbReference type="EMBL" id="CP038254">
    <property type="protein sequence ID" value="QBR84558.1"/>
    <property type="molecule type" value="Genomic_DNA"/>
</dbReference>
<accession>A0AAX1EHJ7</accession>
<proteinExistence type="predicted"/>
<evidence type="ECO:0000313" key="1">
    <source>
        <dbReference type="EMBL" id="QBR84558.1"/>
    </source>
</evidence>
<organism evidence="1 2">
    <name type="scientific">Legionella israelensis</name>
    <dbReference type="NCBI Taxonomy" id="454"/>
    <lineage>
        <taxon>Bacteria</taxon>
        <taxon>Pseudomonadati</taxon>
        <taxon>Pseudomonadota</taxon>
        <taxon>Gammaproteobacteria</taxon>
        <taxon>Legionellales</taxon>
        <taxon>Legionellaceae</taxon>
        <taxon>Legionella</taxon>
    </lineage>
</organism>
<gene>
    <name evidence="1" type="ORF">E3983_09385</name>
</gene>
<name>A0AAX1EHJ7_9GAMM</name>
<sequence length="245" mass="28191">MKNLNSILESLQNDEKADFLASLFATLQKEVNDILKFGACNNEIAEKTANVYYTRKKNKFFAVHYKKDEMAALPAVIANDLCLTDSHTSKTDIDYKEILREAYLYGTGTCQSFAIVGAYVLAKKYEVNLSIETIFSYESHTYIRLHTQPEYIFDFWSPVACAYDDTINWNESVNYAYIRNSKVGYKTDIFLDSRQLIEMGSIIFTAENQNRRESNIKKVMNCADQELLSVPSSKRFEVNHSNSIY</sequence>
<dbReference type="Proteomes" id="UP000295517">
    <property type="component" value="Chromosome"/>
</dbReference>
<dbReference type="AlphaFoldDB" id="A0AAX1EHJ7"/>